<dbReference type="Proteomes" id="UP001589607">
    <property type="component" value="Unassembled WGS sequence"/>
</dbReference>
<dbReference type="EMBL" id="JBHMEY010000067">
    <property type="protein sequence ID" value="MFB9098090.1"/>
    <property type="molecule type" value="Genomic_DNA"/>
</dbReference>
<protein>
    <recommendedName>
        <fullName evidence="3">Nucleotidyl transferase AbiEii toxin, Type IV TA system</fullName>
    </recommendedName>
</protein>
<evidence type="ECO:0008006" key="3">
    <source>
        <dbReference type="Google" id="ProtNLM"/>
    </source>
</evidence>
<evidence type="ECO:0000313" key="2">
    <source>
        <dbReference type="Proteomes" id="UP001589607"/>
    </source>
</evidence>
<reference evidence="1 2" key="1">
    <citation type="submission" date="2024-09" db="EMBL/GenBank/DDBJ databases">
        <authorList>
            <person name="Sun Q."/>
            <person name="Mori K."/>
        </authorList>
    </citation>
    <scope>NUCLEOTIDE SEQUENCE [LARGE SCALE GENOMIC DNA]</scope>
    <source>
        <strain evidence="1 2">CECT 7955</strain>
    </source>
</reference>
<name>A0ABV5GRS3_9FLAO</name>
<dbReference type="RefSeq" id="WP_236456161.1">
    <property type="nucleotide sequence ID" value="NZ_CBCSGE010000003.1"/>
</dbReference>
<keyword evidence="2" id="KW-1185">Reference proteome</keyword>
<proteinExistence type="predicted"/>
<sequence>MKNTKIPYHFFGSADSLDYDVVFIIEKMPETIADKLALSKKLSAQLVEKYPTKTINTNLAVCEKGQITQVYKGTADELNNAILRTFHLHQQDFDNQITYVVKRDVHLKMIRCLRMLLSFVSKTQYRTIVKQALKQDIYVKIEALKTIDFNLIEDFGKGSNALDLKKSMAFQLGQTLALYDDVEVYSKQEIVAYFPELEPFLKRLPNTKMETIQQFVNQFIAVIEVEVPKMKVTAEL</sequence>
<comment type="caution">
    <text evidence="1">The sequence shown here is derived from an EMBL/GenBank/DDBJ whole genome shotgun (WGS) entry which is preliminary data.</text>
</comment>
<organism evidence="1 2">
    <name type="scientific">Flavobacterium jumunjinense</name>
    <dbReference type="NCBI Taxonomy" id="998845"/>
    <lineage>
        <taxon>Bacteria</taxon>
        <taxon>Pseudomonadati</taxon>
        <taxon>Bacteroidota</taxon>
        <taxon>Flavobacteriia</taxon>
        <taxon>Flavobacteriales</taxon>
        <taxon>Flavobacteriaceae</taxon>
        <taxon>Flavobacterium</taxon>
    </lineage>
</organism>
<gene>
    <name evidence="1" type="ORF">ACFFVF_16350</name>
</gene>
<evidence type="ECO:0000313" key="1">
    <source>
        <dbReference type="EMBL" id="MFB9098090.1"/>
    </source>
</evidence>
<accession>A0ABV5GRS3</accession>